<proteinExistence type="predicted"/>
<evidence type="ECO:0000313" key="3">
    <source>
        <dbReference type="EMBL" id="MCG2624658.1"/>
    </source>
</evidence>
<evidence type="ECO:0000259" key="2">
    <source>
        <dbReference type="Pfam" id="PF00534"/>
    </source>
</evidence>
<comment type="caution">
    <text evidence="3">The sequence shown here is derived from an EMBL/GenBank/DDBJ whole genome shotgun (WGS) entry which is preliminary data.</text>
</comment>
<dbReference type="PANTHER" id="PTHR12526">
    <property type="entry name" value="GLYCOSYLTRANSFERASE"/>
    <property type="match status" value="1"/>
</dbReference>
<dbReference type="SUPFAM" id="SSF53756">
    <property type="entry name" value="UDP-Glycosyltransferase/glycogen phosphorylase"/>
    <property type="match status" value="1"/>
</dbReference>
<keyword evidence="1 3" id="KW-0808">Transferase</keyword>
<sequence length="661" mass="72038">MRRTAHFTVNTLALRRGGLVKAVRTRANALAAAGALEEVWLEVLGFQARLDTDVVALRRGGHLHPKVKVRSVLYSLDGSPRTERRKPVRAPADPDLVAVAVDASGRSIRYYRDGLPEMDIRFGGTGLAAAIDRFDAAGLRTRREEMDGDGRLVRILHYSPGAGTPSIQRYIGRDGHCFLMVRQKPGSEVWADSCLFGASPRSFADMGDLYQYALEHLLAVEDAPAICSEFRDSLDNIPGRNLDDIVGSLRHPNLLRIAVAHSNHLEAPYVAGSGVSPNWKRLILQLDAWDSLVVWTEAQRRDFSEDFGHGELLEVVRPAAPEPRPTASRTDPNRLVLVARTHPKKRVDEAIRVLHKVLDGNPAAVLEVYGLGSKSDEEAKIHALIAELGVGDSVRFMPFAEDPATIYPGACATVFTSASEGFGLVLLESMACGVPVMAYDSNYGPREVIADGVNGYLAPFGDHDALAARILQLMGDPGLRERLAEGSRATLAGFNEARFVARWTEVLSRPGRPGRAAVRGTDPFGGSAHWAGDTLILPAADQVPEGTELLVRKRSEQDGLRIPMTGRTWHVLFARSGPQDIFDFFIAEPGHGKEQRLAFGQLDVVQRPPLRIYATENGNLSVKHTGPASLTGRLGRLPAVRRLLRVPAVGALLRGGLRHGR</sequence>
<keyword evidence="4" id="KW-1185">Reference proteome</keyword>
<dbReference type="Pfam" id="PF00534">
    <property type="entry name" value="Glycos_transf_1"/>
    <property type="match status" value="1"/>
</dbReference>
<feature type="domain" description="Glycosyl transferase family 1" evidence="2">
    <location>
        <begin position="324"/>
        <end position="488"/>
    </location>
</feature>
<evidence type="ECO:0000256" key="1">
    <source>
        <dbReference type="ARBA" id="ARBA00022679"/>
    </source>
</evidence>
<accession>A0ABS9LDF9</accession>
<dbReference type="InterPro" id="IPR001296">
    <property type="entry name" value="Glyco_trans_1"/>
</dbReference>
<dbReference type="Gene3D" id="3.40.50.2000">
    <property type="entry name" value="Glycogen Phosphorylase B"/>
    <property type="match status" value="2"/>
</dbReference>
<evidence type="ECO:0000313" key="4">
    <source>
        <dbReference type="Proteomes" id="UP001165368"/>
    </source>
</evidence>
<dbReference type="RefSeq" id="WP_237826883.1">
    <property type="nucleotide sequence ID" value="NZ_JAKLTQ010000029.1"/>
</dbReference>
<gene>
    <name evidence="3" type="ORF">LVY72_22470</name>
</gene>
<name>A0ABS9LDF9_9MICC</name>
<keyword evidence="3" id="KW-0328">Glycosyltransferase</keyword>
<dbReference type="Proteomes" id="UP001165368">
    <property type="component" value="Unassembled WGS sequence"/>
</dbReference>
<dbReference type="EC" id="2.4.-.-" evidence="3"/>
<dbReference type="EMBL" id="JAKLTQ010000029">
    <property type="protein sequence ID" value="MCG2624658.1"/>
    <property type="molecule type" value="Genomic_DNA"/>
</dbReference>
<dbReference type="GO" id="GO:0016757">
    <property type="term" value="F:glycosyltransferase activity"/>
    <property type="evidence" value="ECO:0007669"/>
    <property type="project" value="UniProtKB-KW"/>
</dbReference>
<organism evidence="3 4">
    <name type="scientific">Arthrobacter hankyongi</name>
    <dbReference type="NCBI Taxonomy" id="2904801"/>
    <lineage>
        <taxon>Bacteria</taxon>
        <taxon>Bacillati</taxon>
        <taxon>Actinomycetota</taxon>
        <taxon>Actinomycetes</taxon>
        <taxon>Micrococcales</taxon>
        <taxon>Micrococcaceae</taxon>
        <taxon>Arthrobacter</taxon>
    </lineage>
</organism>
<protein>
    <submittedName>
        <fullName evidence="3">Glycosyltransferase</fullName>
        <ecNumber evidence="3">2.4.-.-</ecNumber>
    </submittedName>
</protein>
<reference evidence="3" key="1">
    <citation type="submission" date="2022-01" db="EMBL/GenBank/DDBJ databases">
        <authorList>
            <person name="Jo J.-H."/>
            <person name="Im W.-T."/>
        </authorList>
    </citation>
    <scope>NUCLEOTIDE SEQUENCE</scope>
    <source>
        <strain evidence="3">I2-34</strain>
    </source>
</reference>